<keyword evidence="1" id="KW-0812">Transmembrane</keyword>
<protein>
    <submittedName>
        <fullName evidence="2">Uncharacterized protein</fullName>
    </submittedName>
</protein>
<accession>A0A191ZFA7</accession>
<evidence type="ECO:0000313" key="2">
    <source>
        <dbReference type="EMBL" id="ANJ66548.1"/>
    </source>
</evidence>
<dbReference type="EMBL" id="CP016027">
    <property type="protein sequence ID" value="ANJ66548.1"/>
    <property type="molecule type" value="Genomic_DNA"/>
</dbReference>
<dbReference type="STRING" id="1860122.A9404_03385"/>
<name>A0A191ZFA7_9GAMM</name>
<organism evidence="2 3">
    <name type="scientific">Halothiobacillus diazotrophicus</name>
    <dbReference type="NCBI Taxonomy" id="1860122"/>
    <lineage>
        <taxon>Bacteria</taxon>
        <taxon>Pseudomonadati</taxon>
        <taxon>Pseudomonadota</taxon>
        <taxon>Gammaproteobacteria</taxon>
        <taxon>Chromatiales</taxon>
        <taxon>Halothiobacillaceae</taxon>
        <taxon>Halothiobacillus</taxon>
    </lineage>
</organism>
<dbReference type="KEGG" id="haz:A9404_03385"/>
<keyword evidence="3" id="KW-1185">Reference proteome</keyword>
<reference evidence="2 3" key="1">
    <citation type="submission" date="2016-06" db="EMBL/GenBank/DDBJ databases">
        <title>Insight into the functional genes involving in sulfur oxidation in Pearl River water.</title>
        <authorList>
            <person name="Luo J."/>
            <person name="Tan X."/>
            <person name="Lin W."/>
        </authorList>
    </citation>
    <scope>NUCLEOTIDE SEQUENCE [LARGE SCALE GENOMIC DNA]</scope>
    <source>
        <strain evidence="2 3">LS2</strain>
    </source>
</reference>
<keyword evidence="1" id="KW-1133">Transmembrane helix</keyword>
<dbReference type="OrthoDB" id="9969052at2"/>
<evidence type="ECO:0000313" key="3">
    <source>
        <dbReference type="Proteomes" id="UP000078596"/>
    </source>
</evidence>
<dbReference type="AlphaFoldDB" id="A0A191ZFA7"/>
<dbReference type="Proteomes" id="UP000078596">
    <property type="component" value="Chromosome"/>
</dbReference>
<sequence>MRIQRSTYEFLLVSAILGSIVLFTAFLGYGAGVLAILFWITFLLIRLKRGNRNKPAESRVSDSET</sequence>
<keyword evidence="1" id="KW-0472">Membrane</keyword>
<evidence type="ECO:0000256" key="1">
    <source>
        <dbReference type="SAM" id="Phobius"/>
    </source>
</evidence>
<feature type="transmembrane region" description="Helical" evidence="1">
    <location>
        <begin position="12"/>
        <end position="45"/>
    </location>
</feature>
<gene>
    <name evidence="2" type="ORF">A9404_03385</name>
</gene>
<proteinExistence type="predicted"/>
<dbReference type="RefSeq" id="WP_066098668.1">
    <property type="nucleotide sequence ID" value="NZ_CP016027.1"/>
</dbReference>